<evidence type="ECO:0000313" key="1">
    <source>
        <dbReference type="EMBL" id="GFP33968.1"/>
    </source>
</evidence>
<organism evidence="1 2">
    <name type="scientific">Candidatus Hakubella thermalkaliphila</name>
    <dbReference type="NCBI Taxonomy" id="2754717"/>
    <lineage>
        <taxon>Bacteria</taxon>
        <taxon>Bacillati</taxon>
        <taxon>Actinomycetota</taxon>
        <taxon>Actinomycetota incertae sedis</taxon>
        <taxon>Candidatus Hakubellales</taxon>
        <taxon>Candidatus Hakubellaceae</taxon>
        <taxon>Candidatus Hakubella</taxon>
    </lineage>
</organism>
<evidence type="ECO:0000313" key="2">
    <source>
        <dbReference type="Proteomes" id="UP000568877"/>
    </source>
</evidence>
<proteinExistence type="predicted"/>
<reference evidence="1 2" key="1">
    <citation type="journal article" date="2020" name="Front. Microbiol.">
        <title>Single-cell genomics of novel Actinobacteria with the Wood-Ljungdahl pathway discovered in a serpentinizing system.</title>
        <authorList>
            <person name="Merino N."/>
            <person name="Kawai M."/>
            <person name="Boyd E.S."/>
            <person name="Colman D.R."/>
            <person name="McGlynn S.E."/>
            <person name="Nealson K.H."/>
            <person name="Kurokawa K."/>
            <person name="Hongoh Y."/>
        </authorList>
    </citation>
    <scope>NUCLEOTIDE SEQUENCE [LARGE SCALE GENOMIC DNA]</scope>
    <source>
        <strain evidence="1 2">S42</strain>
    </source>
</reference>
<dbReference type="AlphaFoldDB" id="A0A6V8PP06"/>
<name>A0A6V8PP06_9ACTN</name>
<accession>A0A6V8PP06</accession>
<feature type="non-terminal residue" evidence="1">
    <location>
        <position position="79"/>
    </location>
</feature>
<dbReference type="EMBL" id="BLSA01000847">
    <property type="protein sequence ID" value="GFP33968.1"/>
    <property type="molecule type" value="Genomic_DNA"/>
</dbReference>
<protein>
    <submittedName>
        <fullName evidence="1">Uncharacterized protein</fullName>
    </submittedName>
</protein>
<comment type="caution">
    <text evidence="1">The sequence shown here is derived from an EMBL/GenBank/DDBJ whole genome shotgun (WGS) entry which is preliminary data.</text>
</comment>
<gene>
    <name evidence="1" type="ORF">HKBW3S42_02308</name>
</gene>
<sequence>MPLALRKHADQYSDIGFADARVSGCGSACRLRRQKRKRSLKCLIDYKGGMKCEADTDYLTGQRLRPSSRFVETSPTRIP</sequence>
<dbReference type="Proteomes" id="UP000568877">
    <property type="component" value="Unassembled WGS sequence"/>
</dbReference>